<feature type="binding site" evidence="3">
    <location>
        <begin position="338"/>
        <end position="340"/>
    </location>
    <ligand>
        <name>substrate</name>
    </ligand>
</feature>
<dbReference type="InterPro" id="IPR000362">
    <property type="entry name" value="Fumarate_lyase_fam"/>
</dbReference>
<dbReference type="Gene3D" id="1.10.275.10">
    <property type="entry name" value="Fumarase/aspartase (N-terminal domain)"/>
    <property type="match status" value="1"/>
</dbReference>
<comment type="similarity">
    <text evidence="1 3">Belongs to the class-II fumarase/aspartase family. Fumarase subfamily.</text>
</comment>
<protein>
    <recommendedName>
        <fullName evidence="3">Fumarate hydratase class II</fullName>
        <shortName evidence="3">Fumarase C</shortName>
        <ecNumber evidence="3">4.2.1.2</ecNumber>
    </recommendedName>
    <alternativeName>
        <fullName evidence="3">Aerobic fumarase</fullName>
    </alternativeName>
    <alternativeName>
        <fullName evidence="3">Iron-independent fumarase</fullName>
    </alternativeName>
</protein>
<dbReference type="PRINTS" id="PR00149">
    <property type="entry name" value="FUMRATELYASE"/>
</dbReference>
<comment type="miscellaneous">
    <text evidence="3">There are 2 substrate-binding sites: the catalytic A site, and the non-catalytic B site that may play a role in the transfer of substrate or product between the active site and the solvent. Alternatively, the B site may bind allosteric effectors.</text>
</comment>
<dbReference type="Pfam" id="PF00206">
    <property type="entry name" value="Lyase_1"/>
    <property type="match status" value="1"/>
</dbReference>
<feature type="domain" description="Fumarate lyase N-terminal" evidence="4">
    <location>
        <begin position="26"/>
        <end position="356"/>
    </location>
</feature>
<dbReference type="GO" id="GO:0004333">
    <property type="term" value="F:fumarate hydratase activity"/>
    <property type="evidence" value="ECO:0007669"/>
    <property type="project" value="UniProtKB-UniRule"/>
</dbReference>
<dbReference type="GO" id="GO:0006108">
    <property type="term" value="P:malate metabolic process"/>
    <property type="evidence" value="ECO:0007669"/>
    <property type="project" value="TreeGrafter"/>
</dbReference>
<feature type="binding site" evidence="3">
    <location>
        <position position="201"/>
    </location>
    <ligand>
        <name>substrate</name>
    </ligand>
</feature>
<comment type="catalytic activity">
    <reaction evidence="3">
        <text>(S)-malate = fumarate + H2O</text>
        <dbReference type="Rhea" id="RHEA:12460"/>
        <dbReference type="ChEBI" id="CHEBI:15377"/>
        <dbReference type="ChEBI" id="CHEBI:15589"/>
        <dbReference type="ChEBI" id="CHEBI:29806"/>
        <dbReference type="EC" id="4.2.1.2"/>
    </reaction>
</comment>
<evidence type="ECO:0000259" key="5">
    <source>
        <dbReference type="Pfam" id="PF10415"/>
    </source>
</evidence>
<feature type="site" description="Important for catalytic activity" evidence="3">
    <location>
        <position position="345"/>
    </location>
</feature>
<dbReference type="EC" id="4.2.1.2" evidence="3"/>
<dbReference type="InterPro" id="IPR005677">
    <property type="entry name" value="Fum_hydII"/>
</dbReference>
<feature type="binding site" evidence="3">
    <location>
        <begin position="112"/>
        <end position="114"/>
    </location>
    <ligand>
        <name>substrate</name>
    </ligand>
</feature>
<keyword evidence="3" id="KW-0963">Cytoplasm</keyword>
<dbReference type="GO" id="GO:0006099">
    <property type="term" value="P:tricarboxylic acid cycle"/>
    <property type="evidence" value="ECO:0007669"/>
    <property type="project" value="UniProtKB-UniRule"/>
</dbReference>
<comment type="function">
    <text evidence="3">Involved in the TCA cycle. Catalyzes the stereospecific interconversion of fumarate to L-malate.</text>
</comment>
<evidence type="ECO:0000313" key="6">
    <source>
        <dbReference type="EMBL" id="OLP04883.1"/>
    </source>
</evidence>
<feature type="binding site" description="in site B" evidence="3">
    <location>
        <begin position="143"/>
        <end position="146"/>
    </location>
    <ligand>
        <name>substrate</name>
    </ligand>
</feature>
<dbReference type="AlphaFoldDB" id="A0A1Q8YA79"/>
<dbReference type="Gene3D" id="1.20.200.10">
    <property type="entry name" value="Fumarase/aspartase (Central domain)"/>
    <property type="match status" value="1"/>
</dbReference>
<keyword evidence="3" id="KW-0816">Tricarboxylic acid cycle</keyword>
<dbReference type="GO" id="GO:0006106">
    <property type="term" value="P:fumarate metabolic process"/>
    <property type="evidence" value="ECO:0007669"/>
    <property type="project" value="InterPro"/>
</dbReference>
<organism evidence="6 7">
    <name type="scientific">Rhodoferax antarcticus ANT.BR</name>
    <dbReference type="NCBI Taxonomy" id="1111071"/>
    <lineage>
        <taxon>Bacteria</taxon>
        <taxon>Pseudomonadati</taxon>
        <taxon>Pseudomonadota</taxon>
        <taxon>Betaproteobacteria</taxon>
        <taxon>Burkholderiales</taxon>
        <taxon>Comamonadaceae</taxon>
        <taxon>Rhodoferax</taxon>
    </lineage>
</organism>
<dbReference type="PROSITE" id="PS00163">
    <property type="entry name" value="FUMARATE_LYASES"/>
    <property type="match status" value="1"/>
</dbReference>
<evidence type="ECO:0000256" key="2">
    <source>
        <dbReference type="ARBA" id="ARBA00023239"/>
    </source>
</evidence>
<comment type="subunit">
    <text evidence="3">Homotetramer.</text>
</comment>
<dbReference type="Proteomes" id="UP000185911">
    <property type="component" value="Unassembled WGS sequence"/>
</dbReference>
<dbReference type="UniPathway" id="UPA00223">
    <property type="reaction ID" value="UER01007"/>
</dbReference>
<name>A0A1Q8YA79_9BURK</name>
<proteinExistence type="inferred from homology"/>
<dbReference type="HAMAP" id="MF_00743">
    <property type="entry name" value="FumaraseC"/>
    <property type="match status" value="1"/>
</dbReference>
<feature type="domain" description="Fumarase C C-terminal" evidence="5">
    <location>
        <begin position="422"/>
        <end position="474"/>
    </location>
</feature>
<accession>A0A1Q8YA79</accession>
<keyword evidence="7" id="KW-1185">Reference proteome</keyword>
<comment type="subcellular location">
    <subcellularLocation>
        <location evidence="3">Cytoplasm</location>
    </subcellularLocation>
</comment>
<dbReference type="FunFam" id="1.10.40.30:FF:000002">
    <property type="entry name" value="Fumarate hydratase class II"/>
    <property type="match status" value="1"/>
</dbReference>
<dbReference type="Gene3D" id="1.10.40.30">
    <property type="entry name" value="Fumarase/aspartase (C-terminal domain)"/>
    <property type="match status" value="1"/>
</dbReference>
<evidence type="ECO:0000313" key="7">
    <source>
        <dbReference type="Proteomes" id="UP000185911"/>
    </source>
</evidence>
<dbReference type="PANTHER" id="PTHR11444:SF1">
    <property type="entry name" value="FUMARATE HYDRATASE, MITOCHONDRIAL"/>
    <property type="match status" value="1"/>
</dbReference>
<feature type="binding site" evidence="3">
    <location>
        <position position="333"/>
    </location>
    <ligand>
        <name>substrate</name>
    </ligand>
</feature>
<reference evidence="6 7" key="1">
    <citation type="submission" date="2017-01" db="EMBL/GenBank/DDBJ databases">
        <title>Genome sequence of Rhodoferax antarcticus ANT.BR, a psychrophilic purple nonsulfur bacterium from an Antarctic microbial mat.</title>
        <authorList>
            <person name="Baker J."/>
            <person name="Riester C."/>
            <person name="Skinner B."/>
            <person name="Newell A."/>
            <person name="Swingley W."/>
            <person name="Madigan M."/>
            <person name="Jung D."/>
            <person name="Asao M."/>
            <person name="Chen M."/>
            <person name="Loughlin P."/>
            <person name="Pan H."/>
            <person name="Lin S."/>
            <person name="Li N."/>
            <person name="Shaw J."/>
            <person name="Prado M."/>
            <person name="Sherman C."/>
            <person name="Li X."/>
            <person name="Tang J."/>
            <person name="Blankenship R."/>
            <person name="Zhao T."/>
            <person name="Touchman J."/>
            <person name="Sattley M."/>
        </authorList>
    </citation>
    <scope>NUCLEOTIDE SEQUENCE [LARGE SCALE GENOMIC DNA]</scope>
    <source>
        <strain evidence="6 7">ANT.BR</strain>
    </source>
</reference>
<feature type="active site" evidence="3">
    <location>
        <position position="332"/>
    </location>
</feature>
<dbReference type="FunFam" id="1.20.200.10:FF:000001">
    <property type="entry name" value="Fumarate hydratase, mitochondrial"/>
    <property type="match status" value="1"/>
</dbReference>
<evidence type="ECO:0000256" key="1">
    <source>
        <dbReference type="ARBA" id="ARBA00009084"/>
    </source>
</evidence>
<evidence type="ECO:0000256" key="3">
    <source>
        <dbReference type="HAMAP-Rule" id="MF_00743"/>
    </source>
</evidence>
<evidence type="ECO:0000259" key="4">
    <source>
        <dbReference type="Pfam" id="PF00206"/>
    </source>
</evidence>
<dbReference type="GO" id="GO:0005737">
    <property type="term" value="C:cytoplasm"/>
    <property type="evidence" value="ECO:0007669"/>
    <property type="project" value="UniProtKB-SubCell"/>
</dbReference>
<dbReference type="EMBL" id="MSYM01000018">
    <property type="protein sequence ID" value="OLP04883.1"/>
    <property type="molecule type" value="Genomic_DNA"/>
</dbReference>
<gene>
    <name evidence="3" type="primary">fumC</name>
    <name evidence="6" type="ORF">BLL52_3699</name>
</gene>
<dbReference type="CDD" id="cd01362">
    <property type="entry name" value="Fumarase_classII"/>
    <property type="match status" value="1"/>
</dbReference>
<dbReference type="STRING" id="81479.RA876_12360"/>
<sequence length="490" mass="51192">MPSVSPSPALLTPDDARARTVSDSFGTVSVPAGVMWGAQTARSLHFFAIGEQKMPLGIIHALAWIKWAAAQVNRDLQLQEPLKAQAICHAAEQVARGAFDDQFPLSAWQTGSGTQSNMNVNEVIATLATQALVQGKTSGGSVHPNDDVNLGQSSNDVFPSAMHIAVAVSAQQQLLPALDELRAALAAQAVAFASVVKIGRTHLQDATPVTFGQELGGYAAQLQLCQDSLQFALAAVHALAMGGTAVGTGINTHPEFGARVCATLARRLGLPLRQADNLFAAMAGHEALVALHASLKMLAMALTKIGNDIRLMASGPRAGLGELTLPQNEPGSSIMPGKVNPTQVEALTMVCAQVLGHDVAISFAASQGQFELNVYKPLIALNTLDSLRLLADAMRSFSRFCVVGIAVNQTRVDALVQSSLMLVTALAPHLGYDRAGAIAKHAQSHGTTLREAALALGTVSAEQFDAWVDARQMVGALAAHAEPTAPSQGV</sequence>
<dbReference type="FunFam" id="1.10.275.10:FF:000001">
    <property type="entry name" value="Fumarate hydratase, mitochondrial"/>
    <property type="match status" value="1"/>
</dbReference>
<dbReference type="InterPro" id="IPR008948">
    <property type="entry name" value="L-Aspartase-like"/>
</dbReference>
<dbReference type="InterPro" id="IPR024083">
    <property type="entry name" value="Fumarase/histidase_N"/>
</dbReference>
<dbReference type="PRINTS" id="PR00145">
    <property type="entry name" value="ARGSUCLYASE"/>
</dbReference>
<feature type="active site" description="Proton donor/acceptor" evidence="3">
    <location>
        <position position="202"/>
    </location>
</feature>
<keyword evidence="2 3" id="KW-0456">Lyase</keyword>
<feature type="binding site" evidence="3">
    <location>
        <begin position="153"/>
        <end position="155"/>
    </location>
    <ligand>
        <name>substrate</name>
    </ligand>
</feature>
<comment type="pathway">
    <text evidence="3">Carbohydrate metabolism; tricarboxylic acid cycle; (S)-malate from fumarate: step 1/1.</text>
</comment>
<dbReference type="InterPro" id="IPR022761">
    <property type="entry name" value="Fumarate_lyase_N"/>
</dbReference>
<dbReference type="InterPro" id="IPR020557">
    <property type="entry name" value="Fumarate_lyase_CS"/>
</dbReference>
<dbReference type="PANTHER" id="PTHR11444">
    <property type="entry name" value="ASPARTATEAMMONIA/ARGININOSUCCINATE/ADENYLOSUCCINATE LYASE"/>
    <property type="match status" value="1"/>
</dbReference>
<dbReference type="Pfam" id="PF10415">
    <property type="entry name" value="FumaraseC_C"/>
    <property type="match status" value="1"/>
</dbReference>
<dbReference type="SUPFAM" id="SSF48557">
    <property type="entry name" value="L-aspartase-like"/>
    <property type="match status" value="1"/>
</dbReference>
<dbReference type="RefSeq" id="WP_075587809.1">
    <property type="nucleotide sequence ID" value="NZ_MSYM01000018.1"/>
</dbReference>
<dbReference type="InterPro" id="IPR018951">
    <property type="entry name" value="Fumarase_C_C"/>
</dbReference>
<comment type="caution">
    <text evidence="6">The sequence shown here is derived from an EMBL/GenBank/DDBJ whole genome shotgun (WGS) entry which is preliminary data.</text>
</comment>